<dbReference type="AlphaFoldDB" id="A0A9P6TH18"/>
<dbReference type="InterPro" id="IPR001357">
    <property type="entry name" value="BRCT_dom"/>
</dbReference>
<protein>
    <submittedName>
        <fullName evidence="4">Uncharacterized protein</fullName>
    </submittedName>
</protein>
<dbReference type="PANTHER" id="PTHR47351">
    <property type="entry name" value="CHITIN BIOSYNTHESIS PROTEIN CHS5"/>
    <property type="match status" value="1"/>
</dbReference>
<dbReference type="OrthoDB" id="245697at2759"/>
<dbReference type="SUPFAM" id="SSF49265">
    <property type="entry name" value="Fibronectin type III"/>
    <property type="match status" value="1"/>
</dbReference>
<sequence length="604" mass="65895">MTAANGYDLAHPADLDGETSYTFTCGKIDAGIAVLIGSHAHLIEFPSLLLPPGCEPGSIVSITCSRNHAAEEAQAKSFWELQKKIFNQFGSSSPKPPNLKLRSVTQTSVALEWDKLELAQSKLLSLSIWKNGQRLGPIPNPLTNSSTKLSGLDLDTEYAFHLVMKTTGGKFSSKPIKIRTHSLNDTSGINVCFGIVVPDELLEESKDALEEMGGRWTEKIQIDTTHFVCTAPHHPNQARASQASAFPSLEYQRALQLSIPIVQPTWLLACLAEGKMVPIAAHYLGANPGTTYTGSSTSLSRTRTGSKAGISQKDSPTTPEPGPREIPFASDSPVPQSVSHDRRSSVATTTSSRFPEPSSTHSESVLPRNIVPSSTLAQTPIPPDRTDDDAFSASSPSVYNPSPGRSLAHLAFTQNPVSPRPVATPAFASPDHGLEAHLDNVDERNQLAVETQEERPSSSGGEIADQLMGGPMSPVVLDGVVGKKQKGVEDTGDGDLGEGSDLRNGNEAEEEEAERKREAKEERESEVKQERERELEEREREREAKETQEKELREQQEREMREKEKKAPVEEKEARVKEKQSQVQTEEVENVEEVEMNPSSSSQA</sequence>
<dbReference type="GO" id="GO:0034044">
    <property type="term" value="C:exomer complex"/>
    <property type="evidence" value="ECO:0007669"/>
    <property type="project" value="TreeGrafter"/>
</dbReference>
<proteinExistence type="predicted"/>
<dbReference type="PANTHER" id="PTHR47351:SF1">
    <property type="entry name" value="CHITIN BIOSYNTHESIS PROTEIN CHS5"/>
    <property type="match status" value="1"/>
</dbReference>
<dbReference type="GO" id="GO:0046983">
    <property type="term" value="F:protein dimerization activity"/>
    <property type="evidence" value="ECO:0007669"/>
    <property type="project" value="InterPro"/>
</dbReference>
<comment type="caution">
    <text evidence="4">The sequence shown here is derived from an EMBL/GenBank/DDBJ whole genome shotgun (WGS) entry which is preliminary data.</text>
</comment>
<feature type="compositionally biased region" description="Low complexity" evidence="1">
    <location>
        <begin position="289"/>
        <end position="306"/>
    </location>
</feature>
<dbReference type="InterPro" id="IPR031673">
    <property type="entry name" value="Chs5_N"/>
</dbReference>
<dbReference type="GO" id="GO:0005802">
    <property type="term" value="C:trans-Golgi network"/>
    <property type="evidence" value="ECO:0007669"/>
    <property type="project" value="TreeGrafter"/>
</dbReference>
<dbReference type="InterPro" id="IPR036420">
    <property type="entry name" value="BRCT_dom_sf"/>
</dbReference>
<gene>
    <name evidence="4" type="ORF">CROQUDRAFT_651027</name>
</gene>
<feature type="domain" description="BRCT" evidence="2">
    <location>
        <begin position="181"/>
        <end position="284"/>
    </location>
</feature>
<organism evidence="4 5">
    <name type="scientific">Cronartium quercuum f. sp. fusiforme G11</name>
    <dbReference type="NCBI Taxonomy" id="708437"/>
    <lineage>
        <taxon>Eukaryota</taxon>
        <taxon>Fungi</taxon>
        <taxon>Dikarya</taxon>
        <taxon>Basidiomycota</taxon>
        <taxon>Pucciniomycotina</taxon>
        <taxon>Pucciniomycetes</taxon>
        <taxon>Pucciniales</taxon>
        <taxon>Coleosporiaceae</taxon>
        <taxon>Cronartium</taxon>
    </lineage>
</organism>
<dbReference type="Pfam" id="PF16893">
    <property type="entry name" value="fn3_2"/>
    <property type="match status" value="1"/>
</dbReference>
<feature type="compositionally biased region" description="Basic and acidic residues" evidence="1">
    <location>
        <begin position="432"/>
        <end position="445"/>
    </location>
</feature>
<dbReference type="InterPro" id="IPR031669">
    <property type="entry name" value="Fn3_2"/>
</dbReference>
<dbReference type="CDD" id="cd13945">
    <property type="entry name" value="Chs5_N"/>
    <property type="match status" value="1"/>
</dbReference>
<accession>A0A9P6TH18</accession>
<dbReference type="Pfam" id="PF16892">
    <property type="entry name" value="CHS5_N"/>
    <property type="match status" value="1"/>
</dbReference>
<dbReference type="Gene3D" id="6.20.120.50">
    <property type="match status" value="1"/>
</dbReference>
<name>A0A9P6TH18_9BASI</name>
<keyword evidence="5" id="KW-1185">Reference proteome</keyword>
<dbReference type="Gene3D" id="2.60.40.10">
    <property type="entry name" value="Immunoglobulins"/>
    <property type="match status" value="1"/>
</dbReference>
<evidence type="ECO:0000313" key="5">
    <source>
        <dbReference type="Proteomes" id="UP000886653"/>
    </source>
</evidence>
<dbReference type="InterPro" id="IPR003961">
    <property type="entry name" value="FN3_dom"/>
</dbReference>
<feature type="compositionally biased region" description="Basic and acidic residues" evidence="1">
    <location>
        <begin position="513"/>
        <end position="580"/>
    </location>
</feature>
<dbReference type="Proteomes" id="UP000886653">
    <property type="component" value="Unassembled WGS sequence"/>
</dbReference>
<dbReference type="PROSITE" id="PS50853">
    <property type="entry name" value="FN3"/>
    <property type="match status" value="1"/>
</dbReference>
<dbReference type="CDD" id="cd00063">
    <property type="entry name" value="FN3"/>
    <property type="match status" value="1"/>
</dbReference>
<evidence type="ECO:0000259" key="2">
    <source>
        <dbReference type="PROSITE" id="PS50172"/>
    </source>
</evidence>
<dbReference type="PROSITE" id="PS50172">
    <property type="entry name" value="BRCT"/>
    <property type="match status" value="1"/>
</dbReference>
<feature type="region of interest" description="Disordered" evidence="1">
    <location>
        <begin position="287"/>
        <end position="604"/>
    </location>
</feature>
<evidence type="ECO:0000313" key="4">
    <source>
        <dbReference type="EMBL" id="KAG0151614.1"/>
    </source>
</evidence>
<dbReference type="SUPFAM" id="SSF52113">
    <property type="entry name" value="BRCT domain"/>
    <property type="match status" value="1"/>
</dbReference>
<dbReference type="InterPro" id="IPR013783">
    <property type="entry name" value="Ig-like_fold"/>
</dbReference>
<dbReference type="GO" id="GO:0000747">
    <property type="term" value="P:conjugation with cellular fusion"/>
    <property type="evidence" value="ECO:0007669"/>
    <property type="project" value="TreeGrafter"/>
</dbReference>
<dbReference type="Pfam" id="PF00533">
    <property type="entry name" value="BRCT"/>
    <property type="match status" value="1"/>
</dbReference>
<dbReference type="InterPro" id="IPR052827">
    <property type="entry name" value="CHS_Export/Cell_Fusion_Reg"/>
</dbReference>
<dbReference type="InterPro" id="IPR036116">
    <property type="entry name" value="FN3_sf"/>
</dbReference>
<evidence type="ECO:0000259" key="3">
    <source>
        <dbReference type="PROSITE" id="PS50853"/>
    </source>
</evidence>
<evidence type="ECO:0000256" key="1">
    <source>
        <dbReference type="SAM" id="MobiDB-lite"/>
    </source>
</evidence>
<dbReference type="GO" id="GO:0006893">
    <property type="term" value="P:Golgi to plasma membrane transport"/>
    <property type="evidence" value="ECO:0007669"/>
    <property type="project" value="TreeGrafter"/>
</dbReference>
<dbReference type="EMBL" id="MU167212">
    <property type="protein sequence ID" value="KAG0151614.1"/>
    <property type="molecule type" value="Genomic_DNA"/>
</dbReference>
<dbReference type="Gene3D" id="3.40.50.10190">
    <property type="entry name" value="BRCT domain"/>
    <property type="match status" value="1"/>
</dbReference>
<feature type="domain" description="Fibronectin type-III" evidence="3">
    <location>
        <begin position="95"/>
        <end position="186"/>
    </location>
</feature>
<reference evidence="4" key="1">
    <citation type="submission" date="2013-11" db="EMBL/GenBank/DDBJ databases">
        <title>Genome sequence of the fusiform rust pathogen reveals effectors for host alternation and coevolution with pine.</title>
        <authorList>
            <consortium name="DOE Joint Genome Institute"/>
            <person name="Smith K."/>
            <person name="Pendleton A."/>
            <person name="Kubisiak T."/>
            <person name="Anderson C."/>
            <person name="Salamov A."/>
            <person name="Aerts A."/>
            <person name="Riley R."/>
            <person name="Clum A."/>
            <person name="Lindquist E."/>
            <person name="Ence D."/>
            <person name="Campbell M."/>
            <person name="Kronenberg Z."/>
            <person name="Feau N."/>
            <person name="Dhillon B."/>
            <person name="Hamelin R."/>
            <person name="Burleigh J."/>
            <person name="Smith J."/>
            <person name="Yandell M."/>
            <person name="Nelson C."/>
            <person name="Grigoriev I."/>
            <person name="Davis J."/>
        </authorList>
    </citation>
    <scope>NUCLEOTIDE SEQUENCE</scope>
    <source>
        <strain evidence="4">G11</strain>
    </source>
</reference>
<feature type="compositionally biased region" description="Acidic residues" evidence="1">
    <location>
        <begin position="586"/>
        <end position="595"/>
    </location>
</feature>
<dbReference type="SMART" id="SM00292">
    <property type="entry name" value="BRCT"/>
    <property type="match status" value="1"/>
</dbReference>